<dbReference type="PROSITE" id="PS00624">
    <property type="entry name" value="GMC_OXRED_2"/>
    <property type="match status" value="1"/>
</dbReference>
<dbReference type="InterPro" id="IPR012132">
    <property type="entry name" value="GMC_OxRdtase"/>
</dbReference>
<evidence type="ECO:0000259" key="7">
    <source>
        <dbReference type="PROSITE" id="PS00623"/>
    </source>
</evidence>
<reference evidence="9 10" key="1">
    <citation type="submission" date="2016-10" db="EMBL/GenBank/DDBJ databases">
        <authorList>
            <person name="de Groot N.N."/>
        </authorList>
    </citation>
    <scope>NUCLEOTIDE SEQUENCE [LARGE SCALE GENOMIC DNA]</scope>
    <source>
        <strain evidence="9 10">MT12</strain>
    </source>
</reference>
<sequence length="546" mass="59421">MTKKNNQGETYVTDTFDFVVVGAGSGGCAVAGRLSEDPATSVAVLDAGGKNDNWVVTTPGAIILMLSSKLNNWAFDTVPQKGLNGRIGYQPRGKGLGGSSAINAMVYIRGHRADYDHWASLGNTGWSYADVLPYFKRSENNTELDGEYHGKGGPLNVTGLQSDNPVKETFLQGAREAQFRIRDDFNGAEQEGLGIYQVTQRNGERWSAARGYIHPHMGRRPNLRIETQAQATRIIFEGKRAVGVEYMQGKEKKVLRARREVILSAGAFQSPQLLMLSGVGDAAALGKHGIASVHDLPGVGQNLQDHPDFVFGFASDAPYFSGLSWSGIGRILKGIGQYRRERRGPMTSNVAECGGFLKTRPELDVPDIQLHFCMAMVEDHGRKPRWGTGFSCHVCLLRPASRGSVWLNSADPLAAPAIDPNFFGEDSDVETMVAGFKMTKRLLDTPALRALQQKDMFTSDVRTDDDIRNILRARSDTVYHPVGTCRMGTGDPLAVVDPKLRVHGLETLRVVDASIMPTLIGGNTNAPTIMIGEKAADMIKAEMRAG</sequence>
<feature type="domain" description="Glucose-methanol-choline oxidoreductase N-terminal" evidence="7">
    <location>
        <begin position="93"/>
        <end position="116"/>
    </location>
</feature>
<name>A0A1H5EIQ2_9BRAD</name>
<comment type="cofactor">
    <cofactor evidence="1 5">
        <name>FAD</name>
        <dbReference type="ChEBI" id="CHEBI:57692"/>
    </cofactor>
</comment>
<evidence type="ECO:0000313" key="9">
    <source>
        <dbReference type="EMBL" id="SED91021.1"/>
    </source>
</evidence>
<dbReference type="Pfam" id="PF00732">
    <property type="entry name" value="GMC_oxred_N"/>
    <property type="match status" value="1"/>
</dbReference>
<organism evidence="9 10">
    <name type="scientific">Bradyrhizobium erythrophlei</name>
    <dbReference type="NCBI Taxonomy" id="1437360"/>
    <lineage>
        <taxon>Bacteria</taxon>
        <taxon>Pseudomonadati</taxon>
        <taxon>Pseudomonadota</taxon>
        <taxon>Alphaproteobacteria</taxon>
        <taxon>Hyphomicrobiales</taxon>
        <taxon>Nitrobacteraceae</taxon>
        <taxon>Bradyrhizobium</taxon>
    </lineage>
</organism>
<dbReference type="NCBIfam" id="NF002550">
    <property type="entry name" value="PRK02106.1"/>
    <property type="match status" value="1"/>
</dbReference>
<comment type="similarity">
    <text evidence="2 6">Belongs to the GMC oxidoreductase family.</text>
</comment>
<gene>
    <name evidence="9" type="ORF">SAMN05444164_6253</name>
</gene>
<dbReference type="PROSITE" id="PS00623">
    <property type="entry name" value="GMC_OXRED_1"/>
    <property type="match status" value="1"/>
</dbReference>
<dbReference type="InterPro" id="IPR036188">
    <property type="entry name" value="FAD/NAD-bd_sf"/>
</dbReference>
<evidence type="ECO:0000256" key="4">
    <source>
        <dbReference type="ARBA" id="ARBA00022827"/>
    </source>
</evidence>
<accession>A0A1H5EIQ2</accession>
<dbReference type="PROSITE" id="PS51257">
    <property type="entry name" value="PROKAR_LIPOPROTEIN"/>
    <property type="match status" value="1"/>
</dbReference>
<evidence type="ECO:0000313" key="10">
    <source>
        <dbReference type="Proteomes" id="UP000198992"/>
    </source>
</evidence>
<keyword evidence="3 6" id="KW-0285">Flavoprotein</keyword>
<evidence type="ECO:0000256" key="3">
    <source>
        <dbReference type="ARBA" id="ARBA00022630"/>
    </source>
</evidence>
<dbReference type="Gene3D" id="3.50.50.60">
    <property type="entry name" value="FAD/NAD(P)-binding domain"/>
    <property type="match status" value="1"/>
</dbReference>
<dbReference type="Pfam" id="PF05199">
    <property type="entry name" value="GMC_oxred_C"/>
    <property type="match status" value="1"/>
</dbReference>
<evidence type="ECO:0000256" key="5">
    <source>
        <dbReference type="PIRSR" id="PIRSR000137-2"/>
    </source>
</evidence>
<proteinExistence type="inferred from homology"/>
<evidence type="ECO:0000256" key="1">
    <source>
        <dbReference type="ARBA" id="ARBA00001974"/>
    </source>
</evidence>
<evidence type="ECO:0000259" key="8">
    <source>
        <dbReference type="PROSITE" id="PS00624"/>
    </source>
</evidence>
<dbReference type="GO" id="GO:0050660">
    <property type="term" value="F:flavin adenine dinucleotide binding"/>
    <property type="evidence" value="ECO:0007669"/>
    <property type="project" value="InterPro"/>
</dbReference>
<feature type="binding site" evidence="5">
    <location>
        <begin position="103"/>
        <end position="106"/>
    </location>
    <ligand>
        <name>FAD</name>
        <dbReference type="ChEBI" id="CHEBI:57692"/>
    </ligand>
</feature>
<dbReference type="EMBL" id="FNTH01000001">
    <property type="protein sequence ID" value="SED91021.1"/>
    <property type="molecule type" value="Genomic_DNA"/>
</dbReference>
<dbReference type="SUPFAM" id="SSF54373">
    <property type="entry name" value="FAD-linked reductases, C-terminal domain"/>
    <property type="match status" value="1"/>
</dbReference>
<dbReference type="PANTHER" id="PTHR11552:SF147">
    <property type="entry name" value="CHOLINE DEHYDROGENASE, MITOCHONDRIAL"/>
    <property type="match status" value="1"/>
</dbReference>
<dbReference type="GO" id="GO:0016614">
    <property type="term" value="F:oxidoreductase activity, acting on CH-OH group of donors"/>
    <property type="evidence" value="ECO:0007669"/>
    <property type="project" value="InterPro"/>
</dbReference>
<dbReference type="InterPro" id="IPR000172">
    <property type="entry name" value="GMC_OxRdtase_N"/>
</dbReference>
<evidence type="ECO:0000256" key="2">
    <source>
        <dbReference type="ARBA" id="ARBA00010790"/>
    </source>
</evidence>
<dbReference type="SUPFAM" id="SSF51905">
    <property type="entry name" value="FAD/NAD(P)-binding domain"/>
    <property type="match status" value="1"/>
</dbReference>
<dbReference type="AlphaFoldDB" id="A0A1H5EIQ2"/>
<feature type="domain" description="Glucose-methanol-choline oxidoreductase N-terminal" evidence="8">
    <location>
        <begin position="266"/>
        <end position="280"/>
    </location>
</feature>
<dbReference type="Proteomes" id="UP000198992">
    <property type="component" value="Unassembled WGS sequence"/>
</dbReference>
<keyword evidence="4 5" id="KW-0274">FAD</keyword>
<dbReference type="InterPro" id="IPR007867">
    <property type="entry name" value="GMC_OxRtase_C"/>
</dbReference>
<protein>
    <submittedName>
        <fullName evidence="9">Choline dehydrogenase</fullName>
    </submittedName>
</protein>
<dbReference type="Gene3D" id="3.30.560.10">
    <property type="entry name" value="Glucose Oxidase, domain 3"/>
    <property type="match status" value="1"/>
</dbReference>
<dbReference type="PANTHER" id="PTHR11552">
    <property type="entry name" value="GLUCOSE-METHANOL-CHOLINE GMC OXIDOREDUCTASE"/>
    <property type="match status" value="1"/>
</dbReference>
<evidence type="ECO:0000256" key="6">
    <source>
        <dbReference type="RuleBase" id="RU003968"/>
    </source>
</evidence>
<dbReference type="PIRSF" id="PIRSF000137">
    <property type="entry name" value="Alcohol_oxidase"/>
    <property type="match status" value="1"/>
</dbReference>